<dbReference type="PANTHER" id="PTHR21512">
    <property type="entry name" value="TRAFFICKING PROTEIN PARTICLE COMPLEX SUBUNIT 9"/>
    <property type="match status" value="1"/>
</dbReference>
<sequence>MYITLPLNSAKVITLSGLPTSVGQVNIPGCKIHCFRVITKHLFKDVDNLLLGAAQGLVLSDPFCCCGSPKLRNVLVPNIYVVLSLPSLVCHVVGGDGVIILYEGEIHKVRISLANAGYVPVEQAHLSLLGKNQDSVISIAYDTLKFALPLKPGPVTQPKQSSSNRPSMPPGRRLVVPLQVCVLLSLSFVKDHLLSMEILAHVSKTLPKLMFSESGNTEEIATSESRPDCLVKIDPYRGSYGNEDTTFIDRDAADFRSFLSKDSQTSEVSTSRTSSFSEKNMKAELNASIKSLISRIKLATIDSSKDSNTDNNLPSSKGSIFAYEMTPMEFLARNNTQEMITVNFSITCRDVARENCIKGNKATIFWFGKVS</sequence>
<reference evidence="1 2" key="1">
    <citation type="journal article" date="2020" name="IScience">
        <title>Genome Sequencing of the Endangered Kingdonia uniflora (Circaeasteraceae, Ranunculales) Reveals Potential Mechanisms of Evolutionary Specialization.</title>
        <authorList>
            <person name="Sun Y."/>
            <person name="Deng T."/>
            <person name="Zhang A."/>
            <person name="Moore M.J."/>
            <person name="Landis J.B."/>
            <person name="Lin N."/>
            <person name="Zhang H."/>
            <person name="Zhang X."/>
            <person name="Huang J."/>
            <person name="Zhang X."/>
            <person name="Sun H."/>
            <person name="Wang H."/>
        </authorList>
    </citation>
    <scope>NUCLEOTIDE SEQUENCE [LARGE SCALE GENOMIC DNA]</scope>
    <source>
        <strain evidence="1">TB1705</strain>
        <tissue evidence="1">Leaf</tissue>
    </source>
</reference>
<keyword evidence="2" id="KW-1185">Reference proteome</keyword>
<accession>A0A7J7LQ07</accession>
<dbReference type="Pfam" id="PF26280">
    <property type="entry name" value="Ig_TRAPPC9-Trs120_2nd"/>
    <property type="match status" value="1"/>
</dbReference>
<dbReference type="PANTHER" id="PTHR21512:SF5">
    <property type="entry name" value="TRAFFICKING PROTEIN PARTICLE COMPLEX SUBUNIT 9"/>
    <property type="match status" value="1"/>
</dbReference>
<evidence type="ECO:0000313" key="1">
    <source>
        <dbReference type="EMBL" id="KAF6144723.1"/>
    </source>
</evidence>
<dbReference type="EMBL" id="JACGCM010002113">
    <property type="protein sequence ID" value="KAF6144723.1"/>
    <property type="molecule type" value="Genomic_DNA"/>
</dbReference>
<name>A0A7J7LQ07_9MAGN</name>
<dbReference type="OrthoDB" id="1708279at2759"/>
<organism evidence="1 2">
    <name type="scientific">Kingdonia uniflora</name>
    <dbReference type="NCBI Taxonomy" id="39325"/>
    <lineage>
        <taxon>Eukaryota</taxon>
        <taxon>Viridiplantae</taxon>
        <taxon>Streptophyta</taxon>
        <taxon>Embryophyta</taxon>
        <taxon>Tracheophyta</taxon>
        <taxon>Spermatophyta</taxon>
        <taxon>Magnoliopsida</taxon>
        <taxon>Ranunculales</taxon>
        <taxon>Circaeasteraceae</taxon>
        <taxon>Kingdonia</taxon>
    </lineage>
</organism>
<dbReference type="AlphaFoldDB" id="A0A7J7LQ07"/>
<dbReference type="InterPro" id="IPR013935">
    <property type="entry name" value="Trs120_TRAPPC9"/>
</dbReference>
<evidence type="ECO:0000313" key="2">
    <source>
        <dbReference type="Proteomes" id="UP000541444"/>
    </source>
</evidence>
<proteinExistence type="predicted"/>
<comment type="caution">
    <text evidence="1">The sequence shown here is derived from an EMBL/GenBank/DDBJ whole genome shotgun (WGS) entry which is preliminary data.</text>
</comment>
<dbReference type="GO" id="GO:0005802">
    <property type="term" value="C:trans-Golgi network"/>
    <property type="evidence" value="ECO:0007669"/>
    <property type="project" value="TreeGrafter"/>
</dbReference>
<gene>
    <name evidence="1" type="ORF">GIB67_017742</name>
</gene>
<dbReference type="Proteomes" id="UP000541444">
    <property type="component" value="Unassembled WGS sequence"/>
</dbReference>
<protein>
    <submittedName>
        <fullName evidence="1">Uncharacterized protein</fullName>
    </submittedName>
</protein>